<evidence type="ECO:0000313" key="3">
    <source>
        <dbReference type="EMBL" id="KAJ2784738.1"/>
    </source>
</evidence>
<organism evidence="3 4">
    <name type="scientific">Coemansia javaensis</name>
    <dbReference type="NCBI Taxonomy" id="2761396"/>
    <lineage>
        <taxon>Eukaryota</taxon>
        <taxon>Fungi</taxon>
        <taxon>Fungi incertae sedis</taxon>
        <taxon>Zoopagomycota</taxon>
        <taxon>Kickxellomycotina</taxon>
        <taxon>Kickxellomycetes</taxon>
        <taxon>Kickxellales</taxon>
        <taxon>Kickxellaceae</taxon>
        <taxon>Coemansia</taxon>
    </lineage>
</organism>
<dbReference type="EMBL" id="JANBUL010000021">
    <property type="protein sequence ID" value="KAJ2784738.1"/>
    <property type="molecule type" value="Genomic_DNA"/>
</dbReference>
<dbReference type="OrthoDB" id="5570013at2759"/>
<proteinExistence type="predicted"/>
<evidence type="ECO:0000256" key="1">
    <source>
        <dbReference type="SAM" id="MobiDB-lite"/>
    </source>
</evidence>
<feature type="compositionally biased region" description="Gly residues" evidence="1">
    <location>
        <begin position="1"/>
        <end position="13"/>
    </location>
</feature>
<reference evidence="3" key="1">
    <citation type="submission" date="2022-07" db="EMBL/GenBank/DDBJ databases">
        <title>Phylogenomic reconstructions and comparative analyses of Kickxellomycotina fungi.</title>
        <authorList>
            <person name="Reynolds N.K."/>
            <person name="Stajich J.E."/>
            <person name="Barry K."/>
            <person name="Grigoriev I.V."/>
            <person name="Crous P."/>
            <person name="Smith M.E."/>
        </authorList>
    </citation>
    <scope>NUCLEOTIDE SEQUENCE</scope>
    <source>
        <strain evidence="3">NBRC 105414</strain>
    </source>
</reference>
<dbReference type="Proteomes" id="UP001140217">
    <property type="component" value="Unassembled WGS sequence"/>
</dbReference>
<sequence>MDKDGGFGPGGGAEAEPADLPPPYTAVAGGDAALDEAPGGGVSELDVVQLESGEVQYSWRLPADRPVLVRTNGIAGSSLVVEQDAGGGGGGGGGSDGGVVVRAEFSGGFRDVRSRCGATVELNAGGEYEVHAYGTRSLWNVFALRCTITVRLPPAAGAPHPGVRATLNNGQVRVGGATGSAGSLQIDAVDVQAVNTSVSLARATVGRVAVRTTNAVVDVANVAARGPVDLETHNGDITLHEVHVGPGGDAGSVDARTDNARIECRAVSASGAVRLATKNARIECSAVHAGALLQLATNNGRVVCHGVDAAEMRATSKNARIECRDLRVSSALHVTTSNSAIKCRDVRADEAFLTTTNAGIQSDTMDVDALRLSTTNSAVEGTWRVRDLLDIRTTNSRIQGEIDLKDRAAPANISLATDNAQIRVSLPAGAFRGRFDLETTSAKATIDGDPAVKLLTACASSARSHKFGTVGDEGDELRHNLRARTTHSAITVKLCGSPIV</sequence>
<gene>
    <name evidence="3" type="ORF">H4R18_000953</name>
</gene>
<dbReference type="Pfam" id="PF13349">
    <property type="entry name" value="DUF4097"/>
    <property type="match status" value="1"/>
</dbReference>
<feature type="region of interest" description="Disordered" evidence="1">
    <location>
        <begin position="1"/>
        <end position="40"/>
    </location>
</feature>
<dbReference type="AlphaFoldDB" id="A0A9W8HF89"/>
<comment type="caution">
    <text evidence="3">The sequence shown here is derived from an EMBL/GenBank/DDBJ whole genome shotgun (WGS) entry which is preliminary data.</text>
</comment>
<name>A0A9W8HF89_9FUNG</name>
<feature type="domain" description="DUF4097" evidence="2">
    <location>
        <begin position="141"/>
        <end position="280"/>
    </location>
</feature>
<dbReference type="InterPro" id="IPR025164">
    <property type="entry name" value="Toastrack_DUF4097"/>
</dbReference>
<evidence type="ECO:0000313" key="4">
    <source>
        <dbReference type="Proteomes" id="UP001140217"/>
    </source>
</evidence>
<keyword evidence="4" id="KW-1185">Reference proteome</keyword>
<protein>
    <recommendedName>
        <fullName evidence="2">DUF4097 domain-containing protein</fullName>
    </recommendedName>
</protein>
<evidence type="ECO:0000259" key="2">
    <source>
        <dbReference type="Pfam" id="PF13349"/>
    </source>
</evidence>
<accession>A0A9W8HF89</accession>